<feature type="domain" description="AMP-binding enzyme C-terminal" evidence="2">
    <location>
        <begin position="416"/>
        <end position="493"/>
    </location>
</feature>
<dbReference type="GO" id="GO:0016878">
    <property type="term" value="F:acid-thiol ligase activity"/>
    <property type="evidence" value="ECO:0007669"/>
    <property type="project" value="UniProtKB-ARBA"/>
</dbReference>
<dbReference type="PROSITE" id="PS00455">
    <property type="entry name" value="AMP_BINDING"/>
    <property type="match status" value="1"/>
</dbReference>
<dbReference type="InterPro" id="IPR050237">
    <property type="entry name" value="ATP-dep_AMP-bd_enzyme"/>
</dbReference>
<reference evidence="3 4" key="1">
    <citation type="submission" date="2019-07" db="EMBL/GenBank/DDBJ databases">
        <title>Caenimonas sedimenti sp. nov., isolated from activated sludge.</title>
        <authorList>
            <person name="Xu J."/>
        </authorList>
    </citation>
    <scope>NUCLEOTIDE SEQUENCE [LARGE SCALE GENOMIC DNA]</scope>
    <source>
        <strain evidence="3 4">HX-9-20</strain>
    </source>
</reference>
<evidence type="ECO:0000259" key="2">
    <source>
        <dbReference type="Pfam" id="PF13193"/>
    </source>
</evidence>
<dbReference type="SUPFAM" id="SSF56801">
    <property type="entry name" value="Acetyl-CoA synthetase-like"/>
    <property type="match status" value="1"/>
</dbReference>
<dbReference type="Proteomes" id="UP000318199">
    <property type="component" value="Unassembled WGS sequence"/>
</dbReference>
<dbReference type="InterPro" id="IPR000873">
    <property type="entry name" value="AMP-dep_synth/lig_dom"/>
</dbReference>
<dbReference type="InterPro" id="IPR025110">
    <property type="entry name" value="AMP-bd_C"/>
</dbReference>
<accession>A0A562ZSI6</accession>
<name>A0A562ZSI6_9BURK</name>
<dbReference type="PANTHER" id="PTHR43767">
    <property type="entry name" value="LONG-CHAIN-FATTY-ACID--COA LIGASE"/>
    <property type="match status" value="1"/>
</dbReference>
<organism evidence="3 4">
    <name type="scientific">Caenimonas sedimenti</name>
    <dbReference type="NCBI Taxonomy" id="2596921"/>
    <lineage>
        <taxon>Bacteria</taxon>
        <taxon>Pseudomonadati</taxon>
        <taxon>Pseudomonadota</taxon>
        <taxon>Betaproteobacteria</taxon>
        <taxon>Burkholderiales</taxon>
        <taxon>Comamonadaceae</taxon>
        <taxon>Caenimonas</taxon>
    </lineage>
</organism>
<dbReference type="PANTHER" id="PTHR43767:SF1">
    <property type="entry name" value="NONRIBOSOMAL PEPTIDE SYNTHASE PES1 (EUROFUNG)-RELATED"/>
    <property type="match status" value="1"/>
</dbReference>
<dbReference type="AlphaFoldDB" id="A0A562ZSI6"/>
<dbReference type="Gene3D" id="3.40.50.12780">
    <property type="entry name" value="N-terminal domain of ligase-like"/>
    <property type="match status" value="1"/>
</dbReference>
<keyword evidence="4" id="KW-1185">Reference proteome</keyword>
<dbReference type="Pfam" id="PF13193">
    <property type="entry name" value="AMP-binding_C"/>
    <property type="match status" value="1"/>
</dbReference>
<dbReference type="OrthoDB" id="9047442at2"/>
<proteinExistence type="predicted"/>
<sequence length="508" mass="54404">MTDLGAHALTVADLLRKQAGMRGEAVALQDARGALSYGDLDRSASRLAQALRGRGARAGDRVAILSENRREYIQLQLAAAKIGVIVACLNWRLADAELSHCLRLVSPCIVFVSARHAPALARIEHGAPLVVLIETQFGTLMGGAQEDDPHTEIDPEQGLVILYTSGTTGLPKGAVISQRAMVARAMCFATEYGIGAEHTYVAWSPLFHMAATDFSLATLMIGGKVVLHDGFDVDSLCAAIAAESIGWLVAMPGMIDVLIDGLRRNATRPRGVRVVGAMADLVPLQQIADLTGLLNAPYINSFGATETGLAPASGALLAPGVAPTSLAKRESAFCCVRLLDPEDRDVPLGTPGEAAVRGPTLFSGYWNAPEANAHDFRGGWFHMGDLFVRRADGTLDFVDRAKYLIKSGGENIYPAEIERVLLAQAAVADAAVVRQRDERWGEVPVAFIAFKPGAGADTEALKARCREQLAGYKIPREFRVVDPAAFPRSSTGKIQRHEIERLWLASPS</sequence>
<keyword evidence="3" id="KW-0436">Ligase</keyword>
<feature type="domain" description="AMP-dependent synthetase/ligase" evidence="1">
    <location>
        <begin position="16"/>
        <end position="366"/>
    </location>
</feature>
<dbReference type="InterPro" id="IPR020845">
    <property type="entry name" value="AMP-binding_CS"/>
</dbReference>
<evidence type="ECO:0000259" key="1">
    <source>
        <dbReference type="Pfam" id="PF00501"/>
    </source>
</evidence>
<comment type="caution">
    <text evidence="3">The sequence shown here is derived from an EMBL/GenBank/DDBJ whole genome shotgun (WGS) entry which is preliminary data.</text>
</comment>
<gene>
    <name evidence="3" type="ORF">FN976_10280</name>
</gene>
<protein>
    <submittedName>
        <fullName evidence="3">Long-chain fatty acid--CoA ligase</fullName>
    </submittedName>
</protein>
<dbReference type="Pfam" id="PF00501">
    <property type="entry name" value="AMP-binding"/>
    <property type="match status" value="1"/>
</dbReference>
<dbReference type="InterPro" id="IPR045851">
    <property type="entry name" value="AMP-bd_C_sf"/>
</dbReference>
<evidence type="ECO:0000313" key="4">
    <source>
        <dbReference type="Proteomes" id="UP000318199"/>
    </source>
</evidence>
<dbReference type="Gene3D" id="3.30.300.30">
    <property type="match status" value="1"/>
</dbReference>
<evidence type="ECO:0000313" key="3">
    <source>
        <dbReference type="EMBL" id="TWO71549.1"/>
    </source>
</evidence>
<dbReference type="InterPro" id="IPR042099">
    <property type="entry name" value="ANL_N_sf"/>
</dbReference>
<dbReference type="EMBL" id="VOBQ01000008">
    <property type="protein sequence ID" value="TWO71549.1"/>
    <property type="molecule type" value="Genomic_DNA"/>
</dbReference>